<comment type="caution">
    <text evidence="1">The sequence shown here is derived from an EMBL/GenBank/DDBJ whole genome shotgun (WGS) entry which is preliminary data.</text>
</comment>
<proteinExistence type="predicted"/>
<sequence>MKRHIGLLLLAALSVVSCNKEGEIFYREGEQKTEEAAVTRALQNASDPFAIDAMQQALDLVAADDPSVPRITLQPTGYYVKFNPQDSVQMATLDGLGIELFSHPLDNGIYPETEPEEVTEDTPIVYEPLYAVVPAGFVFPEEVDYELIHGVFIQNKRGPASDEGQLPAGVYASVLDASLRLTGNVSSARSTVQPFQPSARLRFEITDKSGYGINNDTLPLVGAKVLAFYYTDVSWGVTDDNGETGPICTTNTPVRYEVHWGDDRWNVYIANKNKKRISILDGTHTGPVDVVFADGTWEGVMSGMHTALYSYFYRDYPLTRYLIKGDYTLDIATMTKGGRSSAAPVRPLREIYFYGKYKGASRYHTPEKAMNTMFHELGHISHHKLEPLKFNLRALGKDGESWATGVEYAYMKSFFPEYTDPNNRGEKNKYTRVVECLLKNGFSMGDIQHGFHESGNWASWQIEMRRIVTGRTDMTDDEKERLCEIVNIIFSHPNDAALDLRDIVEAEYESVGLNQLVRLRLNEDARKLSSKSSNLLSIEGWEIADSDGVSVPHQYTDNSLFVYFTRPGRKKIRLTANVFGGERVYEKELNVGSQDIVERPADPIVGREEVFKLRQTLTDAGVEVKKWASGDNKTELLSFPSNVPNGRFRFTEKGERTVKVTVYYPTLRGTVEYEIKTLVRDPESDEIFYILNPPELFAYDTTYRAMYGVVGEKITGIERIECDHCHYLFYLYFDDSWSFDRNSGVLSFSIPKHGTYLDYCLTIFYTVETSDDVREARLFVSNYR</sequence>
<accession>A0ABR4YLB4</accession>
<evidence type="ECO:0000313" key="1">
    <source>
        <dbReference type="EMBL" id="KHE43044.1"/>
    </source>
</evidence>
<gene>
    <name evidence="1" type="ORF">LG35_00900</name>
</gene>
<evidence type="ECO:0000313" key="2">
    <source>
        <dbReference type="Proteomes" id="UP000030889"/>
    </source>
</evidence>
<dbReference type="PROSITE" id="PS51257">
    <property type="entry name" value="PROKAR_LIPOPROTEIN"/>
    <property type="match status" value="1"/>
</dbReference>
<dbReference type="RefSeq" id="WP_035471299.1">
    <property type="nucleotide sequence ID" value="NZ_JRGF01000001.1"/>
</dbReference>
<organism evidence="1 2">
    <name type="scientific">Alistipes inops</name>
    <dbReference type="NCBI Taxonomy" id="1501391"/>
    <lineage>
        <taxon>Bacteria</taxon>
        <taxon>Pseudomonadati</taxon>
        <taxon>Bacteroidota</taxon>
        <taxon>Bacteroidia</taxon>
        <taxon>Bacteroidales</taxon>
        <taxon>Rikenellaceae</taxon>
        <taxon>Alistipes</taxon>
    </lineage>
</organism>
<name>A0ABR4YLB4_9BACT</name>
<reference evidence="1 2" key="1">
    <citation type="submission" date="2014-09" db="EMBL/GenBank/DDBJ databases">
        <title>Alistipes sp. 627, sp. nov., a novel member of the family Rikenellaceae isolated from human faeces.</title>
        <authorList>
            <person name="Shkoporov A.N."/>
            <person name="Chaplin A.V."/>
            <person name="Motuzova O.V."/>
            <person name="Kafarskaia L.I."/>
            <person name="Khokhlova E.V."/>
            <person name="Efimov B.A."/>
        </authorList>
    </citation>
    <scope>NUCLEOTIDE SEQUENCE [LARGE SCALE GENOMIC DNA]</scope>
    <source>
        <strain evidence="1 2">627</strain>
    </source>
</reference>
<keyword evidence="2" id="KW-1185">Reference proteome</keyword>
<dbReference type="Proteomes" id="UP000030889">
    <property type="component" value="Unassembled WGS sequence"/>
</dbReference>
<evidence type="ECO:0008006" key="3">
    <source>
        <dbReference type="Google" id="ProtNLM"/>
    </source>
</evidence>
<dbReference type="EMBL" id="JRGF01000001">
    <property type="protein sequence ID" value="KHE43044.1"/>
    <property type="molecule type" value="Genomic_DNA"/>
</dbReference>
<protein>
    <recommendedName>
        <fullName evidence="3">Peptidase M60 domain-containing protein</fullName>
    </recommendedName>
</protein>